<dbReference type="InterPro" id="IPR051222">
    <property type="entry name" value="PPR/CCM1_RNA-binding"/>
</dbReference>
<feature type="compositionally biased region" description="Basic and acidic residues" evidence="2">
    <location>
        <begin position="17"/>
        <end position="27"/>
    </location>
</feature>
<feature type="region of interest" description="Disordered" evidence="2">
    <location>
        <begin position="397"/>
        <end position="425"/>
    </location>
</feature>
<dbReference type="Proteomes" id="UP001056012">
    <property type="component" value="Chromosome 3"/>
</dbReference>
<keyword evidence="4" id="KW-1185">Reference proteome</keyword>
<keyword evidence="1" id="KW-0677">Repeat</keyword>
<protein>
    <recommendedName>
        <fullName evidence="5">Pentatricopeptide repeat-containing protein</fullName>
    </recommendedName>
</protein>
<dbReference type="Gene3D" id="1.25.40.10">
    <property type="entry name" value="Tetratricopeptide repeat domain"/>
    <property type="match status" value="2"/>
</dbReference>
<sequence>MQPSMVSTEFKASSETALRDIPKTAESKKLTEGQQSLISLEGSNLGHRYILKRLDLVLRLASAADGRDSSLRAPLWRAYILSKATDPRLLARLSNRAWELLWTTQSLDNPNRTAHLKQLRRDMERAGKATSFGERARYLDSLVSNGREAYAISEWEQDHKSSLRGVPYSDSPEHLEIGAKIHALVGNVDRSRSIMDELFRLHPDWDASVMMNVFRAHTSSENQEHHHMAKQIVTRMKAQRGEACTSEDYDGWLVGFLEARNLTEAKQVFRDMVHDGCLVTGTVTAPAESVLRRLHLLFCLGTDISKMTSIALDALSVLPHVYHSHVFGHWMKSAVIYKAPEAAAQILDMMIKRGYQPETFHFNMLLRALIRTKDTPNILRAENIGWRMIDEACKTRSRHTTPNTVTADTRNRPTESHDVNAGTTRRVPPANITTFALIMHHHAKSLQWEHVEYLTRQLKQSAVEPNETIMNVIIDNKCRQGAYGEAWMVYKTLTNPEEGSKGVFPNGASLRCLWKMLRLALGDHATRNNPALPTPRELLKETVAWWDLSRDRYDTDRFRMGLAASDSGAITSLMMHCFSYTQDLAGSLIALHVLRHCFSIFPTDKAAGILQRQMAWVEMARESQSVRSQYFHSRSNKRNTERVARIYNILLQRRLARMDLKGGEAEKLSQEQIGDVGLNLLSEFVRVILKRSYPPEVVEAMIHAARCAIGVPDLPTGDMDAFEVA</sequence>
<organism evidence="3 4">
    <name type="scientific">Curvularia clavata</name>
    <dbReference type="NCBI Taxonomy" id="95742"/>
    <lineage>
        <taxon>Eukaryota</taxon>
        <taxon>Fungi</taxon>
        <taxon>Dikarya</taxon>
        <taxon>Ascomycota</taxon>
        <taxon>Pezizomycotina</taxon>
        <taxon>Dothideomycetes</taxon>
        <taxon>Pleosporomycetidae</taxon>
        <taxon>Pleosporales</taxon>
        <taxon>Pleosporineae</taxon>
        <taxon>Pleosporaceae</taxon>
        <taxon>Curvularia</taxon>
    </lineage>
</organism>
<name>A0A9Q8Z920_CURCL</name>
<dbReference type="PANTHER" id="PTHR47942:SF63">
    <property type="entry name" value="PENTATRICOPEPTIDE REPEAT-CONTAINING PROTEIN"/>
    <property type="match status" value="1"/>
</dbReference>
<feature type="compositionally biased region" description="Polar residues" evidence="2">
    <location>
        <begin position="1"/>
        <end position="16"/>
    </location>
</feature>
<reference evidence="3" key="1">
    <citation type="submission" date="2021-12" db="EMBL/GenBank/DDBJ databases">
        <title>Curvularia clavata genome.</title>
        <authorList>
            <person name="Cao Y."/>
        </authorList>
    </citation>
    <scope>NUCLEOTIDE SEQUENCE</scope>
    <source>
        <strain evidence="3">Yc1106</strain>
    </source>
</reference>
<proteinExistence type="predicted"/>
<feature type="compositionally biased region" description="Basic and acidic residues" evidence="2">
    <location>
        <begin position="409"/>
        <end position="418"/>
    </location>
</feature>
<dbReference type="PANTHER" id="PTHR47942">
    <property type="entry name" value="TETRATRICOPEPTIDE REPEAT (TPR)-LIKE SUPERFAMILY PROTEIN-RELATED"/>
    <property type="match status" value="1"/>
</dbReference>
<dbReference type="InterPro" id="IPR011990">
    <property type="entry name" value="TPR-like_helical_dom_sf"/>
</dbReference>
<dbReference type="AlphaFoldDB" id="A0A9Q8Z920"/>
<evidence type="ECO:0008006" key="5">
    <source>
        <dbReference type="Google" id="ProtNLM"/>
    </source>
</evidence>
<dbReference type="OrthoDB" id="185373at2759"/>
<gene>
    <name evidence="3" type="ORF">yc1106_04649</name>
</gene>
<accession>A0A9Q8Z920</accession>
<dbReference type="VEuPathDB" id="FungiDB:yc1106_04649"/>
<evidence type="ECO:0000256" key="2">
    <source>
        <dbReference type="SAM" id="MobiDB-lite"/>
    </source>
</evidence>
<evidence type="ECO:0000256" key="1">
    <source>
        <dbReference type="ARBA" id="ARBA00022737"/>
    </source>
</evidence>
<dbReference type="EMBL" id="CP089276">
    <property type="protein sequence ID" value="USP77375.1"/>
    <property type="molecule type" value="Genomic_DNA"/>
</dbReference>
<feature type="region of interest" description="Disordered" evidence="2">
    <location>
        <begin position="1"/>
        <end position="27"/>
    </location>
</feature>
<evidence type="ECO:0000313" key="4">
    <source>
        <dbReference type="Proteomes" id="UP001056012"/>
    </source>
</evidence>
<evidence type="ECO:0000313" key="3">
    <source>
        <dbReference type="EMBL" id="USP77375.1"/>
    </source>
</evidence>